<dbReference type="CDD" id="cd12951">
    <property type="entry name" value="RRP7_Rrp7A"/>
    <property type="match status" value="1"/>
</dbReference>
<dbReference type="GO" id="GO:0003676">
    <property type="term" value="F:nucleic acid binding"/>
    <property type="evidence" value="ECO:0007669"/>
    <property type="project" value="InterPro"/>
</dbReference>
<evidence type="ECO:0000256" key="1">
    <source>
        <dbReference type="ARBA" id="ARBA00006110"/>
    </source>
</evidence>
<dbReference type="InterPro" id="IPR012677">
    <property type="entry name" value="Nucleotide-bd_a/b_plait_sf"/>
</dbReference>
<accession>A0A8S1DPX7</accession>
<dbReference type="InterPro" id="IPR035979">
    <property type="entry name" value="RBD_domain_sf"/>
</dbReference>
<protein>
    <recommendedName>
        <fullName evidence="6">RRM domain-containing protein</fullName>
    </recommendedName>
</protein>
<sequence length="270" mass="30958">MASSATQICGFLAIPVKYKESSGASHWLYCKAHSVRVKTAGKPVGRTLFVVNVPAFFTEDCFQKMFGEFGTVSNVFFHKKPTASVPEEETSNFFKKSEPVKGYKVAYVVFEKSSSLEAVLKLKWKTPKVLFRKQDKAPPSAVQRWNAAYDEQITAVADLQADIDDFMRKFDEKAKGEAGNLKESEGQADEDGWIKVTKKGRKPGLARKESVEQRVLQKESKKKAKKELLNFYTFQIRESKMNHLAELRHKFEEDKKRIAQLRQSRRFRPF</sequence>
<dbReference type="InterPro" id="IPR024326">
    <property type="entry name" value="RRP7_C"/>
</dbReference>
<dbReference type="GO" id="GO:0032545">
    <property type="term" value="C:CURI complex"/>
    <property type="evidence" value="ECO:0007669"/>
    <property type="project" value="TreeGrafter"/>
</dbReference>
<dbReference type="PANTHER" id="PTHR13191:SF0">
    <property type="entry name" value="RIBOSOMAL RNA-PROCESSING PROTEIN 7 HOMOLOG A-RELATED"/>
    <property type="match status" value="1"/>
</dbReference>
<evidence type="ECO:0008006" key="6">
    <source>
        <dbReference type="Google" id="ProtNLM"/>
    </source>
</evidence>
<feature type="domain" description="Rrp7 RRM-like N-terminal" evidence="3">
    <location>
        <begin position="8"/>
        <end position="71"/>
    </location>
</feature>
<evidence type="ECO:0000313" key="5">
    <source>
        <dbReference type="Proteomes" id="UP000494165"/>
    </source>
</evidence>
<dbReference type="GO" id="GO:0006364">
    <property type="term" value="P:rRNA processing"/>
    <property type="evidence" value="ECO:0007669"/>
    <property type="project" value="TreeGrafter"/>
</dbReference>
<evidence type="ECO:0000259" key="2">
    <source>
        <dbReference type="Pfam" id="PF12923"/>
    </source>
</evidence>
<evidence type="ECO:0000259" key="3">
    <source>
        <dbReference type="Pfam" id="PF17799"/>
    </source>
</evidence>
<dbReference type="Gene3D" id="3.30.70.330">
    <property type="match status" value="1"/>
</dbReference>
<dbReference type="OrthoDB" id="5390at2759"/>
<dbReference type="GO" id="GO:0034456">
    <property type="term" value="C:UTP-C complex"/>
    <property type="evidence" value="ECO:0007669"/>
    <property type="project" value="TreeGrafter"/>
</dbReference>
<dbReference type="Pfam" id="PF12923">
    <property type="entry name" value="RRP7"/>
    <property type="match status" value="1"/>
</dbReference>
<dbReference type="Proteomes" id="UP000494165">
    <property type="component" value="Unassembled WGS sequence"/>
</dbReference>
<dbReference type="Pfam" id="PF17799">
    <property type="entry name" value="RRM_Rrp7"/>
    <property type="match status" value="1"/>
</dbReference>
<gene>
    <name evidence="4" type="ORF">CLODIP_2_CD16079</name>
</gene>
<organism evidence="4 5">
    <name type="scientific">Cloeon dipterum</name>
    <dbReference type="NCBI Taxonomy" id="197152"/>
    <lineage>
        <taxon>Eukaryota</taxon>
        <taxon>Metazoa</taxon>
        <taxon>Ecdysozoa</taxon>
        <taxon>Arthropoda</taxon>
        <taxon>Hexapoda</taxon>
        <taxon>Insecta</taxon>
        <taxon>Pterygota</taxon>
        <taxon>Palaeoptera</taxon>
        <taxon>Ephemeroptera</taxon>
        <taxon>Pisciforma</taxon>
        <taxon>Baetidae</taxon>
        <taxon>Cloeon</taxon>
    </lineage>
</organism>
<reference evidence="4 5" key="1">
    <citation type="submission" date="2020-04" db="EMBL/GenBank/DDBJ databases">
        <authorList>
            <person name="Alioto T."/>
            <person name="Alioto T."/>
            <person name="Gomez Garrido J."/>
        </authorList>
    </citation>
    <scope>NUCLEOTIDE SEQUENCE [LARGE SCALE GENOMIC DNA]</scope>
</reference>
<dbReference type="Gene3D" id="6.10.250.1770">
    <property type="match status" value="1"/>
</dbReference>
<feature type="domain" description="Ribosomal RNA-processing protein 7 C-terminal" evidence="2">
    <location>
        <begin position="152"/>
        <end position="270"/>
    </location>
</feature>
<dbReference type="AlphaFoldDB" id="A0A8S1DPX7"/>
<dbReference type="PANTHER" id="PTHR13191">
    <property type="entry name" value="RIBOSOMAL RNA PROCESSING PROTEIN 7-RELATED"/>
    <property type="match status" value="1"/>
</dbReference>
<keyword evidence="5" id="KW-1185">Reference proteome</keyword>
<comment type="similarity">
    <text evidence="1">Belongs to the RRP7 family.</text>
</comment>
<evidence type="ECO:0000313" key="4">
    <source>
        <dbReference type="EMBL" id="CAB3385804.1"/>
    </source>
</evidence>
<name>A0A8S1DPX7_9INSE</name>
<dbReference type="GO" id="GO:0000028">
    <property type="term" value="P:ribosomal small subunit assembly"/>
    <property type="evidence" value="ECO:0007669"/>
    <property type="project" value="TreeGrafter"/>
</dbReference>
<proteinExistence type="inferred from homology"/>
<dbReference type="InterPro" id="IPR040447">
    <property type="entry name" value="RRM_Rrp7"/>
</dbReference>
<dbReference type="EMBL" id="CADEPI010000434">
    <property type="protein sequence ID" value="CAB3385804.1"/>
    <property type="molecule type" value="Genomic_DNA"/>
</dbReference>
<comment type="caution">
    <text evidence="4">The sequence shown here is derived from an EMBL/GenBank/DDBJ whole genome shotgun (WGS) entry which is preliminary data.</text>
</comment>
<dbReference type="InterPro" id="IPR040446">
    <property type="entry name" value="RRP7"/>
</dbReference>
<dbReference type="SUPFAM" id="SSF54928">
    <property type="entry name" value="RNA-binding domain, RBD"/>
    <property type="match status" value="1"/>
</dbReference>